<dbReference type="InterPro" id="IPR042263">
    <property type="entry name" value="DPH1/DPH2_1"/>
</dbReference>
<evidence type="ECO:0000313" key="3">
    <source>
        <dbReference type="Proteomes" id="UP000799421"/>
    </source>
</evidence>
<accession>A0A6A7BRE3</accession>
<gene>
    <name evidence="2" type="ORF">K470DRAFT_177712</name>
</gene>
<reference evidence="2" key="1">
    <citation type="journal article" date="2020" name="Stud. Mycol.">
        <title>101 Dothideomycetes genomes: a test case for predicting lifestyles and emergence of pathogens.</title>
        <authorList>
            <person name="Haridas S."/>
            <person name="Albert R."/>
            <person name="Binder M."/>
            <person name="Bloem J."/>
            <person name="Labutti K."/>
            <person name="Salamov A."/>
            <person name="Andreopoulos B."/>
            <person name="Baker S."/>
            <person name="Barry K."/>
            <person name="Bills G."/>
            <person name="Bluhm B."/>
            <person name="Cannon C."/>
            <person name="Castanera R."/>
            <person name="Culley D."/>
            <person name="Daum C."/>
            <person name="Ezra D."/>
            <person name="Gonzalez J."/>
            <person name="Henrissat B."/>
            <person name="Kuo A."/>
            <person name="Liang C."/>
            <person name="Lipzen A."/>
            <person name="Lutzoni F."/>
            <person name="Magnuson J."/>
            <person name="Mondo S."/>
            <person name="Nolan M."/>
            <person name="Ohm R."/>
            <person name="Pangilinan J."/>
            <person name="Park H.-J."/>
            <person name="Ramirez L."/>
            <person name="Alfaro M."/>
            <person name="Sun H."/>
            <person name="Tritt A."/>
            <person name="Yoshinaga Y."/>
            <person name="Zwiers L.-H."/>
            <person name="Turgeon B."/>
            <person name="Goodwin S."/>
            <person name="Spatafora J."/>
            <person name="Crous P."/>
            <person name="Grigoriev I."/>
        </authorList>
    </citation>
    <scope>NUCLEOTIDE SEQUENCE</scope>
    <source>
        <strain evidence="2">CBS 480.64</strain>
    </source>
</reference>
<organism evidence="2 3">
    <name type="scientific">Piedraia hortae CBS 480.64</name>
    <dbReference type="NCBI Taxonomy" id="1314780"/>
    <lineage>
        <taxon>Eukaryota</taxon>
        <taxon>Fungi</taxon>
        <taxon>Dikarya</taxon>
        <taxon>Ascomycota</taxon>
        <taxon>Pezizomycotina</taxon>
        <taxon>Dothideomycetes</taxon>
        <taxon>Dothideomycetidae</taxon>
        <taxon>Capnodiales</taxon>
        <taxon>Piedraiaceae</taxon>
        <taxon>Piedraia</taxon>
    </lineage>
</organism>
<dbReference type="Pfam" id="PF01866">
    <property type="entry name" value="Diphthamide_syn"/>
    <property type="match status" value="1"/>
</dbReference>
<dbReference type="InterPro" id="IPR016435">
    <property type="entry name" value="DPH1/DPH2"/>
</dbReference>
<dbReference type="Proteomes" id="UP000799421">
    <property type="component" value="Unassembled WGS sequence"/>
</dbReference>
<dbReference type="GO" id="GO:0017183">
    <property type="term" value="P:protein histidyl modification to diphthamide"/>
    <property type="evidence" value="ECO:0007669"/>
    <property type="project" value="InterPro"/>
</dbReference>
<protein>
    <submittedName>
        <fullName evidence="2">Uncharacterized protein</fullName>
    </submittedName>
</protein>
<name>A0A6A7BRE3_9PEZI</name>
<feature type="region of interest" description="Disordered" evidence="1">
    <location>
        <begin position="16"/>
        <end position="35"/>
    </location>
</feature>
<dbReference type="Gene3D" id="3.40.50.11840">
    <property type="entry name" value="Diphthamide synthesis DPH1/DPH2 domain 1"/>
    <property type="match status" value="1"/>
</dbReference>
<evidence type="ECO:0000313" key="2">
    <source>
        <dbReference type="EMBL" id="KAF2857335.1"/>
    </source>
</evidence>
<dbReference type="AlphaFoldDB" id="A0A6A7BRE3"/>
<sequence>MALLIQQVLRHRPDCHHNRFHRSRPAQDAPLAGHDQHRSQMIPRVSVSANNPKINAGPALIFATTILSMLTEVCPGTLAIIVGDITYGACCVDNDTARDLGCNLLMHYAHSCLIPVITATMALYVFVGIHIDTEHFVATLAHNVEPGHTIAMVGTIQFNSTLKGIASRLRAAEYSIIISKAVQRRDPQL</sequence>
<proteinExistence type="predicted"/>
<dbReference type="PANTHER" id="PTHR10762">
    <property type="entry name" value="DIPHTHAMIDE BIOSYNTHESIS PROTEIN"/>
    <property type="match status" value="1"/>
</dbReference>
<evidence type="ECO:0000256" key="1">
    <source>
        <dbReference type="SAM" id="MobiDB-lite"/>
    </source>
</evidence>
<keyword evidence="3" id="KW-1185">Reference proteome</keyword>
<dbReference type="GO" id="GO:0090560">
    <property type="term" value="F:2-(3-amino-3-carboxypropyl)histidine synthase activity"/>
    <property type="evidence" value="ECO:0007669"/>
    <property type="project" value="InterPro"/>
</dbReference>
<dbReference type="SFLD" id="SFLDS00032">
    <property type="entry name" value="Radical_SAM_3-amino-3-carboxyp"/>
    <property type="match status" value="1"/>
</dbReference>
<dbReference type="EMBL" id="MU006049">
    <property type="protein sequence ID" value="KAF2857335.1"/>
    <property type="molecule type" value="Genomic_DNA"/>
</dbReference>
<dbReference type="OrthoDB" id="1649088at2759"/>
<dbReference type="PANTHER" id="PTHR10762:SF1">
    <property type="entry name" value="2-(3-AMINO-3-CARBOXYPROPYL)HISTIDINE SYNTHASE SUBUNIT 1"/>
    <property type="match status" value="1"/>
</dbReference>
<dbReference type="NCBIfam" id="TIGR00322">
    <property type="entry name" value="diphth2_R"/>
    <property type="match status" value="1"/>
</dbReference>